<dbReference type="Pfam" id="PF00646">
    <property type="entry name" value="F-box"/>
    <property type="match status" value="1"/>
</dbReference>
<dbReference type="PROSITE" id="PS50181">
    <property type="entry name" value="FBOX"/>
    <property type="match status" value="1"/>
</dbReference>
<dbReference type="InterPro" id="IPR053781">
    <property type="entry name" value="F-box_AtFBL13-like"/>
</dbReference>
<evidence type="ECO:0000313" key="2">
    <source>
        <dbReference type="EMBL" id="KAK9689147.1"/>
    </source>
</evidence>
<dbReference type="AlphaFoldDB" id="A0AAW1IHS3"/>
<reference evidence="2" key="1">
    <citation type="submission" date="2024-03" db="EMBL/GenBank/DDBJ databases">
        <title>WGS assembly of Saponaria officinalis var. Norfolk2.</title>
        <authorList>
            <person name="Jenkins J."/>
            <person name="Shu S."/>
            <person name="Grimwood J."/>
            <person name="Barry K."/>
            <person name="Goodstein D."/>
            <person name="Schmutz J."/>
            <person name="Leebens-Mack J."/>
            <person name="Osbourn A."/>
        </authorList>
    </citation>
    <scope>NUCLEOTIDE SEQUENCE [LARGE SCALE GENOMIC DNA]</scope>
    <source>
        <strain evidence="2">JIC</strain>
    </source>
</reference>
<protein>
    <recommendedName>
        <fullName evidence="1">F-box domain-containing protein</fullName>
    </recommendedName>
</protein>
<dbReference type="PANTHER" id="PTHR31900">
    <property type="entry name" value="F-BOX/RNI SUPERFAMILY PROTEIN-RELATED"/>
    <property type="match status" value="1"/>
</dbReference>
<dbReference type="InterPro" id="IPR032675">
    <property type="entry name" value="LRR_dom_sf"/>
</dbReference>
<dbReference type="InterPro" id="IPR050232">
    <property type="entry name" value="FBL13/AtMIF1-like"/>
</dbReference>
<dbReference type="Proteomes" id="UP001443914">
    <property type="component" value="Unassembled WGS sequence"/>
</dbReference>
<dbReference type="Gene3D" id="1.20.1280.50">
    <property type="match status" value="1"/>
</dbReference>
<evidence type="ECO:0000259" key="1">
    <source>
        <dbReference type="PROSITE" id="PS50181"/>
    </source>
</evidence>
<dbReference type="SUPFAM" id="SSF81383">
    <property type="entry name" value="F-box domain"/>
    <property type="match status" value="1"/>
</dbReference>
<dbReference type="SUPFAM" id="SSF52047">
    <property type="entry name" value="RNI-like"/>
    <property type="match status" value="1"/>
</dbReference>
<dbReference type="InterPro" id="IPR001810">
    <property type="entry name" value="F-box_dom"/>
</dbReference>
<dbReference type="InterPro" id="IPR055411">
    <property type="entry name" value="LRR_FXL15/At3g58940/PEG3-like"/>
</dbReference>
<dbReference type="InterPro" id="IPR036047">
    <property type="entry name" value="F-box-like_dom_sf"/>
</dbReference>
<organism evidence="2 3">
    <name type="scientific">Saponaria officinalis</name>
    <name type="common">Common soapwort</name>
    <name type="synonym">Lychnis saponaria</name>
    <dbReference type="NCBI Taxonomy" id="3572"/>
    <lineage>
        <taxon>Eukaryota</taxon>
        <taxon>Viridiplantae</taxon>
        <taxon>Streptophyta</taxon>
        <taxon>Embryophyta</taxon>
        <taxon>Tracheophyta</taxon>
        <taxon>Spermatophyta</taxon>
        <taxon>Magnoliopsida</taxon>
        <taxon>eudicotyledons</taxon>
        <taxon>Gunneridae</taxon>
        <taxon>Pentapetalae</taxon>
        <taxon>Caryophyllales</taxon>
        <taxon>Caryophyllaceae</taxon>
        <taxon>Caryophylleae</taxon>
        <taxon>Saponaria</taxon>
    </lineage>
</organism>
<keyword evidence="3" id="KW-1185">Reference proteome</keyword>
<comment type="caution">
    <text evidence="2">The sequence shown here is derived from an EMBL/GenBank/DDBJ whole genome shotgun (WGS) entry which is preliminary data.</text>
</comment>
<gene>
    <name evidence="2" type="ORF">RND81_09G038600</name>
</gene>
<dbReference type="Pfam" id="PF24758">
    <property type="entry name" value="LRR_At5g56370"/>
    <property type="match status" value="1"/>
</dbReference>
<dbReference type="EMBL" id="JBDFQZ010000009">
    <property type="protein sequence ID" value="KAK9689147.1"/>
    <property type="molecule type" value="Genomic_DNA"/>
</dbReference>
<proteinExistence type="predicted"/>
<feature type="domain" description="F-box" evidence="1">
    <location>
        <begin position="17"/>
        <end position="53"/>
    </location>
</feature>
<dbReference type="Gene3D" id="3.80.10.10">
    <property type="entry name" value="Ribonuclease Inhibitor"/>
    <property type="match status" value="1"/>
</dbReference>
<accession>A0AAW1IHS3</accession>
<evidence type="ECO:0000313" key="3">
    <source>
        <dbReference type="Proteomes" id="UP001443914"/>
    </source>
</evidence>
<dbReference type="CDD" id="cd22160">
    <property type="entry name" value="F-box_AtFBL13-like"/>
    <property type="match status" value="1"/>
</dbReference>
<name>A0AAW1IHS3_SAPOF</name>
<dbReference type="PANTHER" id="PTHR31900:SF30">
    <property type="entry name" value="SUPERFAMILY PROTEIN, PUTATIVE-RELATED"/>
    <property type="match status" value="1"/>
</dbReference>
<sequence length="461" mass="52858">MGKKRKLNRDHHTGVSKDVISSLPNCVLSHILSFLPTKDAVGTSILSTRWQHLWTGLPNIDFDDKLVYFTGTNSSEYIPFQNFVERVLIHRDVINVTKFRLSCTVWCKTRVSSWISSAIRRNVHELELFLDFQKPFRLPRCVFESSSLKTLKICMECTLMLPRNVFLPMLKNLYLGAVGFSDEEYLNDLLSGCPSLEELKLIDCNWENLETITISIQTLKKLRIDEVFYLLSPNKRISDCIIKVDLPNLECFEYLGSLRSGIVLENQPSGLIEATVFVLERRESKFDTSPDVFNLFARLKNVTILRVSSSTIKSLFVAEGFLGPPPVFHKLTRLELNVDIHDIYPVALLKFLVRFPCLEILEFHEGGVCNNLHLDDDDVCGLVSLPRCNLQRLKTINIYYHRGESTTQLYVLDILVDIAPALEKVSICCPRQMDPSKKDEIAMKVRKMLDCSRVNFVVLFL</sequence>